<evidence type="ECO:0000256" key="1">
    <source>
        <dbReference type="SAM" id="MobiDB-lite"/>
    </source>
</evidence>
<evidence type="ECO:0000313" key="2">
    <source>
        <dbReference type="EnsemblPlants" id="ORUFI06G04860.1"/>
    </source>
</evidence>
<proteinExistence type="predicted"/>
<feature type="compositionally biased region" description="Low complexity" evidence="1">
    <location>
        <begin position="1"/>
        <end position="12"/>
    </location>
</feature>
<dbReference type="EnsemblPlants" id="ORUFI06G04860.1">
    <property type="protein sequence ID" value="ORUFI06G04860.1"/>
    <property type="gene ID" value="ORUFI06G04860"/>
</dbReference>
<dbReference type="Gramene" id="ORUFI06G04860.1">
    <property type="protein sequence ID" value="ORUFI06G04860.1"/>
    <property type="gene ID" value="ORUFI06G04860"/>
</dbReference>
<keyword evidence="3" id="KW-1185">Reference proteome</keyword>
<dbReference type="HOGENOM" id="CLU_2816948_0_0_1"/>
<reference evidence="3" key="1">
    <citation type="submission" date="2013-06" db="EMBL/GenBank/DDBJ databases">
        <authorList>
            <person name="Zhao Q."/>
        </authorList>
    </citation>
    <scope>NUCLEOTIDE SEQUENCE</scope>
    <source>
        <strain evidence="3">cv. W1943</strain>
    </source>
</reference>
<sequence length="67" mass="7280">MARSPTSSLRSRPLPPRPDRGSRAKLGVAQMRSSAAAAPCLPSPALPLACRHRWRRPPLAELGGRER</sequence>
<reference evidence="2" key="2">
    <citation type="submission" date="2015-06" db="UniProtKB">
        <authorList>
            <consortium name="EnsemblPlants"/>
        </authorList>
    </citation>
    <scope>IDENTIFICATION</scope>
</reference>
<evidence type="ECO:0000313" key="3">
    <source>
        <dbReference type="Proteomes" id="UP000008022"/>
    </source>
</evidence>
<feature type="region of interest" description="Disordered" evidence="1">
    <location>
        <begin position="1"/>
        <end position="23"/>
    </location>
</feature>
<dbReference type="Proteomes" id="UP000008022">
    <property type="component" value="Unassembled WGS sequence"/>
</dbReference>
<accession>A0A0E0PU49</accession>
<dbReference type="AlphaFoldDB" id="A0A0E0PU49"/>
<organism evidence="2 3">
    <name type="scientific">Oryza rufipogon</name>
    <name type="common">Brownbeard rice</name>
    <name type="synonym">Asian wild rice</name>
    <dbReference type="NCBI Taxonomy" id="4529"/>
    <lineage>
        <taxon>Eukaryota</taxon>
        <taxon>Viridiplantae</taxon>
        <taxon>Streptophyta</taxon>
        <taxon>Embryophyta</taxon>
        <taxon>Tracheophyta</taxon>
        <taxon>Spermatophyta</taxon>
        <taxon>Magnoliopsida</taxon>
        <taxon>Liliopsida</taxon>
        <taxon>Poales</taxon>
        <taxon>Poaceae</taxon>
        <taxon>BOP clade</taxon>
        <taxon>Oryzoideae</taxon>
        <taxon>Oryzeae</taxon>
        <taxon>Oryzinae</taxon>
        <taxon>Oryza</taxon>
    </lineage>
</organism>
<protein>
    <submittedName>
        <fullName evidence="2">Uncharacterized protein</fullName>
    </submittedName>
</protein>
<name>A0A0E0PU49_ORYRU</name>